<evidence type="ECO:0000313" key="1">
    <source>
        <dbReference type="EMBL" id="KAK2867393.1"/>
    </source>
</evidence>
<sequence>MVLVVRHIFTYNFLSIDVPFGRLQRFPPQASLLWPTHLSYTAVIYDLCVLHMLSSHQRQSPMFAIATDHERQTVVFWMNTLFMWTNLSRHREKCSTST</sequence>
<gene>
    <name evidence="1" type="ORF">Q8A67_025510</name>
</gene>
<reference evidence="1" key="1">
    <citation type="submission" date="2023-08" db="EMBL/GenBank/DDBJ databases">
        <title>Chromosome-level Genome Assembly of mud carp (Cirrhinus molitorella).</title>
        <authorList>
            <person name="Liu H."/>
        </authorList>
    </citation>
    <scope>NUCLEOTIDE SEQUENCE</scope>
    <source>
        <strain evidence="1">Prfri</strain>
        <tissue evidence="1">Muscle</tissue>
    </source>
</reference>
<dbReference type="Proteomes" id="UP001187343">
    <property type="component" value="Unassembled WGS sequence"/>
</dbReference>
<dbReference type="EMBL" id="JAUYZG010000025">
    <property type="protein sequence ID" value="KAK2867393.1"/>
    <property type="molecule type" value="Genomic_DNA"/>
</dbReference>
<dbReference type="AlphaFoldDB" id="A0AA88P8G5"/>
<keyword evidence="2" id="KW-1185">Reference proteome</keyword>
<organism evidence="1 2">
    <name type="scientific">Cirrhinus molitorella</name>
    <name type="common">mud carp</name>
    <dbReference type="NCBI Taxonomy" id="172907"/>
    <lineage>
        <taxon>Eukaryota</taxon>
        <taxon>Metazoa</taxon>
        <taxon>Chordata</taxon>
        <taxon>Craniata</taxon>
        <taxon>Vertebrata</taxon>
        <taxon>Euteleostomi</taxon>
        <taxon>Actinopterygii</taxon>
        <taxon>Neopterygii</taxon>
        <taxon>Teleostei</taxon>
        <taxon>Ostariophysi</taxon>
        <taxon>Cypriniformes</taxon>
        <taxon>Cyprinidae</taxon>
        <taxon>Labeoninae</taxon>
        <taxon>Labeonini</taxon>
        <taxon>Cirrhinus</taxon>
    </lineage>
</organism>
<accession>A0AA88P8G5</accession>
<proteinExistence type="predicted"/>
<name>A0AA88P8G5_9TELE</name>
<protein>
    <submittedName>
        <fullName evidence="1">Uncharacterized protein</fullName>
    </submittedName>
</protein>
<comment type="caution">
    <text evidence="1">The sequence shown here is derived from an EMBL/GenBank/DDBJ whole genome shotgun (WGS) entry which is preliminary data.</text>
</comment>
<evidence type="ECO:0000313" key="2">
    <source>
        <dbReference type="Proteomes" id="UP001187343"/>
    </source>
</evidence>